<evidence type="ECO:0000256" key="5">
    <source>
        <dbReference type="ARBA" id="ARBA00022525"/>
    </source>
</evidence>
<evidence type="ECO:0000256" key="2">
    <source>
        <dbReference type="ARBA" id="ARBA00004613"/>
    </source>
</evidence>
<feature type="signal peptide" evidence="14">
    <location>
        <begin position="1"/>
        <end position="18"/>
    </location>
</feature>
<keyword evidence="17" id="KW-1185">Reference proteome</keyword>
<dbReference type="EMBL" id="CM032183">
    <property type="protein sequence ID" value="KAG7095208.1"/>
    <property type="molecule type" value="Genomic_DNA"/>
</dbReference>
<evidence type="ECO:0000256" key="4">
    <source>
        <dbReference type="ARBA" id="ARBA00022475"/>
    </source>
</evidence>
<dbReference type="GO" id="GO:0005886">
    <property type="term" value="C:plasma membrane"/>
    <property type="evidence" value="ECO:0007669"/>
    <property type="project" value="UniProtKB-SubCell"/>
</dbReference>
<evidence type="ECO:0000313" key="17">
    <source>
        <dbReference type="Proteomes" id="UP001049176"/>
    </source>
</evidence>
<dbReference type="KEGG" id="more:E1B28_005983"/>
<keyword evidence="4" id="KW-1003">Cell membrane</keyword>
<dbReference type="RefSeq" id="XP_043011678.1">
    <property type="nucleotide sequence ID" value="XM_043150589.1"/>
</dbReference>
<comment type="subcellular location">
    <subcellularLocation>
        <location evidence="1">Cell membrane</location>
        <topology evidence="1">Lipid-anchor</topology>
        <topology evidence="1">GPI-anchor</topology>
    </subcellularLocation>
    <subcellularLocation>
        <location evidence="2">Secreted</location>
    </subcellularLocation>
</comment>
<evidence type="ECO:0000256" key="11">
    <source>
        <dbReference type="ARBA" id="ARBA00023157"/>
    </source>
</evidence>
<dbReference type="PANTHER" id="PTHR37928:SF2">
    <property type="entry name" value="GPI ANCHORED CFEM DOMAIN PROTEIN (AFU_ORTHOLOGUE AFUA_6G10580)"/>
    <property type="match status" value="1"/>
</dbReference>
<dbReference type="SMART" id="SM00747">
    <property type="entry name" value="CFEM"/>
    <property type="match status" value="1"/>
</dbReference>
<organism evidence="16 17">
    <name type="scientific">Marasmius oreades</name>
    <name type="common">fairy-ring Marasmius</name>
    <dbReference type="NCBI Taxonomy" id="181124"/>
    <lineage>
        <taxon>Eukaryota</taxon>
        <taxon>Fungi</taxon>
        <taxon>Dikarya</taxon>
        <taxon>Basidiomycota</taxon>
        <taxon>Agaricomycotina</taxon>
        <taxon>Agaricomycetes</taxon>
        <taxon>Agaricomycetidae</taxon>
        <taxon>Agaricales</taxon>
        <taxon>Marasmiineae</taxon>
        <taxon>Marasmiaceae</taxon>
        <taxon>Marasmius</taxon>
    </lineage>
</organism>
<dbReference type="AlphaFoldDB" id="A0A9P7UV45"/>
<dbReference type="GO" id="GO:0046872">
    <property type="term" value="F:metal ion binding"/>
    <property type="evidence" value="ECO:0007669"/>
    <property type="project" value="UniProtKB-KW"/>
</dbReference>
<comment type="similarity">
    <text evidence="3">Belongs to the RBT5 family.</text>
</comment>
<keyword evidence="7" id="KW-0479">Metal-binding</keyword>
<keyword evidence="11" id="KW-1015">Disulfide bond</keyword>
<reference evidence="16" key="1">
    <citation type="journal article" date="2021" name="Genome Biol. Evol.">
        <title>The assembled and annotated genome of the fairy-ring fungus Marasmius oreades.</title>
        <authorList>
            <person name="Hiltunen M."/>
            <person name="Ament-Velasquez S.L."/>
            <person name="Johannesson H."/>
        </authorList>
    </citation>
    <scope>NUCLEOTIDE SEQUENCE</scope>
    <source>
        <strain evidence="16">03SP1</strain>
    </source>
</reference>
<name>A0A9P7UV45_9AGAR</name>
<evidence type="ECO:0000256" key="1">
    <source>
        <dbReference type="ARBA" id="ARBA00004609"/>
    </source>
</evidence>
<feature type="domain" description="CFEM" evidence="15">
    <location>
        <begin position="1"/>
        <end position="109"/>
    </location>
</feature>
<evidence type="ECO:0000256" key="14">
    <source>
        <dbReference type="SAM" id="SignalP"/>
    </source>
</evidence>
<dbReference type="PANTHER" id="PTHR37928">
    <property type="entry name" value="CFEM DOMAIN PROTEIN (AFU_ORTHOLOGUE AFUA_6G14090)"/>
    <property type="match status" value="1"/>
</dbReference>
<keyword evidence="12" id="KW-0325">Glycoprotein</keyword>
<comment type="caution">
    <text evidence="16">The sequence shown here is derived from an EMBL/GenBank/DDBJ whole genome shotgun (WGS) entry which is preliminary data.</text>
</comment>
<evidence type="ECO:0000256" key="7">
    <source>
        <dbReference type="ARBA" id="ARBA00022723"/>
    </source>
</evidence>
<keyword evidence="10" id="KW-0472">Membrane</keyword>
<evidence type="ECO:0000256" key="3">
    <source>
        <dbReference type="ARBA" id="ARBA00010031"/>
    </source>
</evidence>
<evidence type="ECO:0000256" key="6">
    <source>
        <dbReference type="ARBA" id="ARBA00022617"/>
    </source>
</evidence>
<dbReference type="InterPro" id="IPR051735">
    <property type="entry name" value="CFEM_domain"/>
</dbReference>
<evidence type="ECO:0000256" key="8">
    <source>
        <dbReference type="ARBA" id="ARBA00022729"/>
    </source>
</evidence>
<keyword evidence="5" id="KW-0964">Secreted</keyword>
<dbReference type="Pfam" id="PF05730">
    <property type="entry name" value="CFEM"/>
    <property type="match status" value="1"/>
</dbReference>
<protein>
    <recommendedName>
        <fullName evidence="15">CFEM domain-containing protein</fullName>
    </recommendedName>
</protein>
<evidence type="ECO:0000256" key="9">
    <source>
        <dbReference type="ARBA" id="ARBA00023004"/>
    </source>
</evidence>
<dbReference type="GO" id="GO:0005576">
    <property type="term" value="C:extracellular region"/>
    <property type="evidence" value="ECO:0007669"/>
    <property type="project" value="UniProtKB-SubCell"/>
</dbReference>
<evidence type="ECO:0000256" key="10">
    <source>
        <dbReference type="ARBA" id="ARBA00023136"/>
    </source>
</evidence>
<keyword evidence="8 14" id="KW-0732">Signal</keyword>
<dbReference type="PROSITE" id="PS52012">
    <property type="entry name" value="CFEM"/>
    <property type="match status" value="1"/>
</dbReference>
<dbReference type="Proteomes" id="UP001049176">
    <property type="component" value="Chromosome 3"/>
</dbReference>
<evidence type="ECO:0000256" key="13">
    <source>
        <dbReference type="ARBA" id="ARBA00023288"/>
    </source>
</evidence>
<evidence type="ECO:0000256" key="12">
    <source>
        <dbReference type="ARBA" id="ARBA00023180"/>
    </source>
</evidence>
<proteinExistence type="inferred from homology"/>
<dbReference type="InterPro" id="IPR008427">
    <property type="entry name" value="Extracellular_membr_CFEM_dom"/>
</dbReference>
<accession>A0A9P7UV45</accession>
<keyword evidence="6" id="KW-0349">Heme</keyword>
<keyword evidence="13" id="KW-0449">Lipoprotein</keyword>
<evidence type="ECO:0000259" key="15">
    <source>
        <dbReference type="PROSITE" id="PS52012"/>
    </source>
</evidence>
<evidence type="ECO:0000313" key="16">
    <source>
        <dbReference type="EMBL" id="KAG7095208.1"/>
    </source>
</evidence>
<sequence>MYFSVVLSLLTVVSFTSAQSLPSCALQCITSADTSGCGGTTDTACLCKDPTFVNSTFQCVQAKCPSSDVSTALSAAQMLCAGAGVSVSLPASSAATGTSNVSNSSASPTPTSQKSANGASASAVNIIAGLIGAGVAALVL</sequence>
<dbReference type="OrthoDB" id="3065412at2759"/>
<dbReference type="GeneID" id="66075059"/>
<feature type="chain" id="PRO_5040321023" description="CFEM domain-containing protein" evidence="14">
    <location>
        <begin position="19"/>
        <end position="140"/>
    </location>
</feature>
<keyword evidence="9" id="KW-0408">Iron</keyword>
<gene>
    <name evidence="16" type="ORF">E1B28_005983</name>
</gene>